<dbReference type="PANTHER" id="PTHR46722">
    <property type="entry name" value="MITOCHONDRIAL IMPORT RECEPTOR SUBUNIT TOM7 HOMOLOG"/>
    <property type="match status" value="1"/>
</dbReference>
<evidence type="ECO:0000313" key="12">
    <source>
        <dbReference type="EMBL" id="AEO36115.1"/>
    </source>
</evidence>
<dbReference type="EMBL" id="JO844498">
    <property type="protein sequence ID" value="AEO36115.1"/>
    <property type="molecule type" value="mRNA"/>
</dbReference>
<keyword evidence="10" id="KW-0472">Membrane</keyword>
<organism evidence="12">
    <name type="scientific">Amblyomma maculatum</name>
    <name type="common">Gulf Coast tick</name>
    <dbReference type="NCBI Taxonomy" id="34609"/>
    <lineage>
        <taxon>Eukaryota</taxon>
        <taxon>Metazoa</taxon>
        <taxon>Ecdysozoa</taxon>
        <taxon>Arthropoda</taxon>
        <taxon>Chelicerata</taxon>
        <taxon>Arachnida</taxon>
        <taxon>Acari</taxon>
        <taxon>Parasitiformes</taxon>
        <taxon>Ixodida</taxon>
        <taxon>Ixodoidea</taxon>
        <taxon>Ixodidae</taxon>
        <taxon>Amblyomminae</taxon>
        <taxon>Amblyomma</taxon>
    </lineage>
</organism>
<dbReference type="GO" id="GO:0005742">
    <property type="term" value="C:mitochondrial outer membrane translocase complex"/>
    <property type="evidence" value="ECO:0007669"/>
    <property type="project" value="InterPro"/>
</dbReference>
<evidence type="ECO:0000256" key="1">
    <source>
        <dbReference type="ARBA" id="ARBA00004572"/>
    </source>
</evidence>
<keyword evidence="8" id="KW-1133">Transmembrane helix</keyword>
<keyword evidence="6" id="KW-1000">Mitochondrion outer membrane</keyword>
<evidence type="ECO:0000256" key="7">
    <source>
        <dbReference type="ARBA" id="ARBA00022927"/>
    </source>
</evidence>
<sequence>MSPETKEKAALVLFVAKKVFHWGFIPTVLYMGFKKGSDPGMPELSLLSLLWQ</sequence>
<protein>
    <recommendedName>
        <fullName evidence="3">Mitochondrial import receptor subunit TOM7 homolog</fullName>
    </recommendedName>
    <alternativeName>
        <fullName evidence="11">Translocase of outer membrane 7 kDa subunit homolog</fullName>
    </alternativeName>
</protein>
<keyword evidence="4" id="KW-0813">Transport</keyword>
<dbReference type="PANTHER" id="PTHR46722:SF1">
    <property type="entry name" value="MITOCHONDRIAL IMPORT RECEPTOR SUBUNIT TOM7 HOMOLOG"/>
    <property type="match status" value="1"/>
</dbReference>
<comment type="similarity">
    <text evidence="2">Belongs to the Tom7 family.</text>
</comment>
<dbReference type="AlphaFoldDB" id="G3MRJ7"/>
<keyword evidence="9" id="KW-0496">Mitochondrion</keyword>
<evidence type="ECO:0000256" key="3">
    <source>
        <dbReference type="ARBA" id="ARBA00014537"/>
    </source>
</evidence>
<dbReference type="Pfam" id="PF08038">
    <property type="entry name" value="Tom7"/>
    <property type="match status" value="1"/>
</dbReference>
<evidence type="ECO:0000256" key="2">
    <source>
        <dbReference type="ARBA" id="ARBA00010917"/>
    </source>
</evidence>
<comment type="subcellular location">
    <subcellularLocation>
        <location evidence="1">Mitochondrion outer membrane</location>
        <topology evidence="1">Single-pass membrane protein</topology>
    </subcellularLocation>
</comment>
<keyword evidence="5" id="KW-0812">Transmembrane</keyword>
<dbReference type="GO" id="GO:0030150">
    <property type="term" value="P:protein import into mitochondrial matrix"/>
    <property type="evidence" value="ECO:0007669"/>
    <property type="project" value="InterPro"/>
</dbReference>
<evidence type="ECO:0000256" key="6">
    <source>
        <dbReference type="ARBA" id="ARBA00022787"/>
    </source>
</evidence>
<proteinExistence type="evidence at transcript level"/>
<keyword evidence="7" id="KW-0653">Protein transport</keyword>
<evidence type="ECO:0000256" key="10">
    <source>
        <dbReference type="ARBA" id="ARBA00023136"/>
    </source>
</evidence>
<name>G3MRJ7_AMBMU</name>
<dbReference type="GO" id="GO:1903955">
    <property type="term" value="P:positive regulation of protein targeting to mitochondrion"/>
    <property type="evidence" value="ECO:0007669"/>
    <property type="project" value="TreeGrafter"/>
</dbReference>
<evidence type="ECO:0000256" key="8">
    <source>
        <dbReference type="ARBA" id="ARBA00022989"/>
    </source>
</evidence>
<evidence type="ECO:0000256" key="9">
    <source>
        <dbReference type="ARBA" id="ARBA00023128"/>
    </source>
</evidence>
<dbReference type="InterPro" id="IPR012621">
    <property type="entry name" value="Tom7"/>
</dbReference>
<accession>G3MRJ7</accession>
<reference evidence="12" key="1">
    <citation type="journal article" date="2011" name="PLoS ONE">
        <title>A deep insight into the sialotranscriptome of the gulf coast tick, Amblyomma maculatum.</title>
        <authorList>
            <person name="Karim S."/>
            <person name="Singh P."/>
            <person name="Ribeiro J.M."/>
        </authorList>
    </citation>
    <scope>NUCLEOTIDE SEQUENCE</scope>
    <source>
        <tissue evidence="12">Salivary gland</tissue>
    </source>
</reference>
<evidence type="ECO:0000256" key="5">
    <source>
        <dbReference type="ARBA" id="ARBA00022692"/>
    </source>
</evidence>
<evidence type="ECO:0000256" key="4">
    <source>
        <dbReference type="ARBA" id="ARBA00022448"/>
    </source>
</evidence>
<evidence type="ECO:0000256" key="11">
    <source>
        <dbReference type="ARBA" id="ARBA00032786"/>
    </source>
</evidence>